<evidence type="ECO:0000313" key="3">
    <source>
        <dbReference type="EMBL" id="KXT08013.1"/>
    </source>
</evidence>
<feature type="coiled-coil region" evidence="1">
    <location>
        <begin position="136"/>
        <end position="195"/>
    </location>
</feature>
<comment type="caution">
    <text evidence="3">The sequence shown here is derived from an EMBL/GenBank/DDBJ whole genome shotgun (WGS) entry which is preliminary data.</text>
</comment>
<keyword evidence="4" id="KW-1185">Reference proteome</keyword>
<name>A0A139I047_9PEZI</name>
<evidence type="ECO:0000313" key="4">
    <source>
        <dbReference type="Proteomes" id="UP000073492"/>
    </source>
</evidence>
<reference evidence="3 4" key="1">
    <citation type="submission" date="2015-07" db="EMBL/GenBank/DDBJ databases">
        <title>Comparative genomics of the Sigatoka disease complex on banana suggests a link between parallel evolutionary changes in Pseudocercospora fijiensis and Pseudocercospora eumusae and increased virulence on the banana host.</title>
        <authorList>
            <person name="Chang T.-C."/>
            <person name="Salvucci A."/>
            <person name="Crous P.W."/>
            <person name="Stergiopoulos I."/>
        </authorList>
    </citation>
    <scope>NUCLEOTIDE SEQUENCE [LARGE SCALE GENOMIC DNA]</scope>
    <source>
        <strain evidence="3 4">CBS 116634</strain>
    </source>
</reference>
<organism evidence="3 4">
    <name type="scientific">Pseudocercospora musae</name>
    <dbReference type="NCBI Taxonomy" id="113226"/>
    <lineage>
        <taxon>Eukaryota</taxon>
        <taxon>Fungi</taxon>
        <taxon>Dikarya</taxon>
        <taxon>Ascomycota</taxon>
        <taxon>Pezizomycotina</taxon>
        <taxon>Dothideomycetes</taxon>
        <taxon>Dothideomycetidae</taxon>
        <taxon>Mycosphaerellales</taxon>
        <taxon>Mycosphaerellaceae</taxon>
        <taxon>Pseudocercospora</taxon>
    </lineage>
</organism>
<evidence type="ECO:0000256" key="2">
    <source>
        <dbReference type="SAM" id="MobiDB-lite"/>
    </source>
</evidence>
<feature type="compositionally biased region" description="Polar residues" evidence="2">
    <location>
        <begin position="74"/>
        <end position="99"/>
    </location>
</feature>
<dbReference type="AlphaFoldDB" id="A0A139I047"/>
<dbReference type="EMBL" id="LFZO01000501">
    <property type="protein sequence ID" value="KXT08013.1"/>
    <property type="molecule type" value="Genomic_DNA"/>
</dbReference>
<gene>
    <name evidence="3" type="ORF">AC579_2538</name>
</gene>
<proteinExistence type="predicted"/>
<dbReference type="OrthoDB" id="10596010at2759"/>
<sequence length="208" mass="23475">MPKIKPTASLLRLSQLKRREMKRQNSRAMASFLRSMASRRPIPHSTPLLPEAIINDRIQHTTTTDNEEYGGTSGDSFHSTPTVSKADSTVGNATEQVSGDTAEAELFEDRENGVSGEEATEIARKAAYRHWIQDQIDLTEADITERRKEIEELEEARAILEKNIQEEIAAVEAKQKKLLEKFEKANVELARAARRDPPNLRNERPVLS</sequence>
<evidence type="ECO:0000256" key="1">
    <source>
        <dbReference type="SAM" id="Coils"/>
    </source>
</evidence>
<protein>
    <submittedName>
        <fullName evidence="3">Uncharacterized protein</fullName>
    </submittedName>
</protein>
<accession>A0A139I047</accession>
<keyword evidence="1" id="KW-0175">Coiled coil</keyword>
<feature type="region of interest" description="Disordered" evidence="2">
    <location>
        <begin position="63"/>
        <end position="101"/>
    </location>
</feature>
<dbReference type="Proteomes" id="UP000073492">
    <property type="component" value="Unassembled WGS sequence"/>
</dbReference>